<dbReference type="Pfam" id="PF05013">
    <property type="entry name" value="FGase"/>
    <property type="match status" value="1"/>
</dbReference>
<accession>A0ABU1WYJ9</accession>
<dbReference type="Gene3D" id="3.40.630.40">
    <property type="entry name" value="Zn-dependent exopeptidases"/>
    <property type="match status" value="1"/>
</dbReference>
<gene>
    <name evidence="1" type="ORF">J2W40_001071</name>
</gene>
<dbReference type="EMBL" id="JAVDWV010000004">
    <property type="protein sequence ID" value="MDR7154259.1"/>
    <property type="molecule type" value="Genomic_DNA"/>
</dbReference>
<dbReference type="InterPro" id="IPR007709">
    <property type="entry name" value="N-FG_amidohydro"/>
</dbReference>
<proteinExistence type="predicted"/>
<evidence type="ECO:0000313" key="2">
    <source>
        <dbReference type="Proteomes" id="UP001267638"/>
    </source>
</evidence>
<organism evidence="1 2">
    <name type="scientific">Sphingobium xenophagum</name>
    <dbReference type="NCBI Taxonomy" id="121428"/>
    <lineage>
        <taxon>Bacteria</taxon>
        <taxon>Pseudomonadati</taxon>
        <taxon>Pseudomonadota</taxon>
        <taxon>Alphaproteobacteria</taxon>
        <taxon>Sphingomonadales</taxon>
        <taxon>Sphingomonadaceae</taxon>
        <taxon>Sphingobium</taxon>
    </lineage>
</organism>
<dbReference type="RefSeq" id="WP_310222412.1">
    <property type="nucleotide sequence ID" value="NZ_JAVDWV010000004.1"/>
</dbReference>
<dbReference type="Proteomes" id="UP001267638">
    <property type="component" value="Unassembled WGS sequence"/>
</dbReference>
<dbReference type="SUPFAM" id="SSF53187">
    <property type="entry name" value="Zn-dependent exopeptidases"/>
    <property type="match status" value="1"/>
</dbReference>
<protein>
    <submittedName>
        <fullName evidence="1">N-formylglutamate amidohydrolase</fullName>
    </submittedName>
</protein>
<dbReference type="InterPro" id="IPR011227">
    <property type="entry name" value="UCP029730"/>
</dbReference>
<evidence type="ECO:0000313" key="1">
    <source>
        <dbReference type="EMBL" id="MDR7154259.1"/>
    </source>
</evidence>
<dbReference type="PIRSF" id="PIRSF029730">
    <property type="entry name" value="UCP029730"/>
    <property type="match status" value="1"/>
</dbReference>
<comment type="caution">
    <text evidence="1">The sequence shown here is derived from an EMBL/GenBank/DDBJ whole genome shotgun (WGS) entry which is preliminary data.</text>
</comment>
<reference evidence="1 2" key="1">
    <citation type="submission" date="2023-07" db="EMBL/GenBank/DDBJ databases">
        <title>Sorghum-associated microbial communities from plants grown in Nebraska, USA.</title>
        <authorList>
            <person name="Schachtman D."/>
        </authorList>
    </citation>
    <scope>NUCLEOTIDE SEQUENCE [LARGE SCALE GENOMIC DNA]</scope>
    <source>
        <strain evidence="1 2">4256</strain>
    </source>
</reference>
<name>A0ABU1WYJ9_SPHXE</name>
<sequence>MAGRTAENLLGPGDPLPFELFNAEGGSPFLLIGDHAGAAIPVAMGDMGLSAADRARHIAIDIGVYGLGHALARRLDAPFLHQSYSRLVIDCNRDPAHAEAIPALSDGTVIGDNADLDMAEKAERVRAIHRPYHQAMADLIAARTAAGRETILLSLHSFTPVLSGDVRPWDIGILHWRGRTDFALSILDQLRSIAGVVVGDNEPYAMDATDYTVPLHAFPNGLRYAEIEVRQDLIGDDGGQMLWAERIASAAQGSIA</sequence>
<keyword evidence="2" id="KW-1185">Reference proteome</keyword>